<dbReference type="Gene3D" id="3.80.10.10">
    <property type="entry name" value="Ribonuclease Inhibitor"/>
    <property type="match status" value="1"/>
</dbReference>
<dbReference type="InterPro" id="IPR032675">
    <property type="entry name" value="LRR_dom_sf"/>
</dbReference>
<gene>
    <name evidence="2" type="ORF">BOTBODRAFT_184462</name>
</gene>
<dbReference type="Proteomes" id="UP000027195">
    <property type="component" value="Unassembled WGS sequence"/>
</dbReference>
<feature type="region of interest" description="Disordered" evidence="1">
    <location>
        <begin position="528"/>
        <end position="547"/>
    </location>
</feature>
<evidence type="ECO:0000313" key="2">
    <source>
        <dbReference type="EMBL" id="KDQ19436.1"/>
    </source>
</evidence>
<dbReference type="AlphaFoldDB" id="A0A067N6P3"/>
<organism evidence="2 3">
    <name type="scientific">Botryobasidium botryosum (strain FD-172 SS1)</name>
    <dbReference type="NCBI Taxonomy" id="930990"/>
    <lineage>
        <taxon>Eukaryota</taxon>
        <taxon>Fungi</taxon>
        <taxon>Dikarya</taxon>
        <taxon>Basidiomycota</taxon>
        <taxon>Agaricomycotina</taxon>
        <taxon>Agaricomycetes</taxon>
        <taxon>Cantharellales</taxon>
        <taxon>Botryobasidiaceae</taxon>
        <taxon>Botryobasidium</taxon>
    </lineage>
</organism>
<proteinExistence type="predicted"/>
<protein>
    <submittedName>
        <fullName evidence="2">Uncharacterized protein</fullName>
    </submittedName>
</protein>
<sequence>MEPVPPTVAQLHESSTDEPCSKKAPNPELVDDPLEVARSNLDKEIEAAELAFRAYEASSLRKLDALRLRRNRLAPIFRLPNETISSAFCFAVQGFDKYTEGIQSLLAISSVCHDWRDIALECPRLWTRLERVSFPLFELFLACSKHTPLDVIFDGEYEHPEESDLPEYLALVSLHTHQWRTLILQYPEFDQVVPALLLPAPHLEVLVLDCGPLLHAQGSDSLELLPHPFSDHTPSLRELTLAAIFVPFTHPIYSNLIKLDIKNIEYQKPDSMRELFQVFSEASPLLEKLHLGFLEFTSSSVAGPSGSVSLPRLQTLGLQYLKPPWVTTHFLSHLAIPSSAKLEIIGDSELGGDISTILPPYSTIHSNLPNLPLITTLFMHVQDSCLCAVSGRTVQKELFSFEFGADPVFQMAAIVSDLGRIFPMPLLNSVVFCDLHLGDSAAANMELAIACRDFLGRHPTVTGLAFNNCHESMLPEGSQKRYLGKKSYRTHSEILCAATPSPICPQLEWITIEKYSLDPEQLIDTVNLRSVPRNPKDAQAENGSGSEAGDKCLTRVNILGCPQFTKAHLSALRKRVRVGYRKKAPHYPDESESE</sequence>
<evidence type="ECO:0000313" key="3">
    <source>
        <dbReference type="Proteomes" id="UP000027195"/>
    </source>
</evidence>
<dbReference type="OrthoDB" id="2959602at2759"/>
<dbReference type="HOGENOM" id="CLU_024199_1_1_1"/>
<dbReference type="EMBL" id="KL198019">
    <property type="protein sequence ID" value="KDQ19436.1"/>
    <property type="molecule type" value="Genomic_DNA"/>
</dbReference>
<accession>A0A067N6P3</accession>
<dbReference type="Gene3D" id="1.20.1280.50">
    <property type="match status" value="1"/>
</dbReference>
<feature type="region of interest" description="Disordered" evidence="1">
    <location>
        <begin position="1"/>
        <end position="29"/>
    </location>
</feature>
<name>A0A067N6P3_BOTB1</name>
<dbReference type="SUPFAM" id="SSF52047">
    <property type="entry name" value="RNI-like"/>
    <property type="match status" value="1"/>
</dbReference>
<dbReference type="STRING" id="930990.A0A067N6P3"/>
<evidence type="ECO:0000256" key="1">
    <source>
        <dbReference type="SAM" id="MobiDB-lite"/>
    </source>
</evidence>
<dbReference type="InParanoid" id="A0A067N6P3"/>
<reference evidence="3" key="1">
    <citation type="journal article" date="2014" name="Proc. Natl. Acad. Sci. U.S.A.">
        <title>Extensive sampling of basidiomycete genomes demonstrates inadequacy of the white-rot/brown-rot paradigm for wood decay fungi.</title>
        <authorList>
            <person name="Riley R."/>
            <person name="Salamov A.A."/>
            <person name="Brown D.W."/>
            <person name="Nagy L.G."/>
            <person name="Floudas D."/>
            <person name="Held B.W."/>
            <person name="Levasseur A."/>
            <person name="Lombard V."/>
            <person name="Morin E."/>
            <person name="Otillar R."/>
            <person name="Lindquist E.A."/>
            <person name="Sun H."/>
            <person name="LaButti K.M."/>
            <person name="Schmutz J."/>
            <person name="Jabbour D."/>
            <person name="Luo H."/>
            <person name="Baker S.E."/>
            <person name="Pisabarro A.G."/>
            <person name="Walton J.D."/>
            <person name="Blanchette R.A."/>
            <person name="Henrissat B."/>
            <person name="Martin F."/>
            <person name="Cullen D."/>
            <person name="Hibbett D.S."/>
            <person name="Grigoriev I.V."/>
        </authorList>
    </citation>
    <scope>NUCLEOTIDE SEQUENCE [LARGE SCALE GENOMIC DNA]</scope>
    <source>
        <strain evidence="3">FD-172 SS1</strain>
    </source>
</reference>
<keyword evidence="3" id="KW-1185">Reference proteome</keyword>